<dbReference type="PANTHER" id="PTHR24113:SF12">
    <property type="entry name" value="RAN GTPASE-ACTIVATING PROTEIN 1"/>
    <property type="match status" value="1"/>
</dbReference>
<evidence type="ECO:0000256" key="3">
    <source>
        <dbReference type="ARBA" id="ARBA00022737"/>
    </source>
</evidence>
<dbReference type="OrthoDB" id="120976at2759"/>
<dbReference type="PANTHER" id="PTHR24113">
    <property type="entry name" value="RAN GTPASE-ACTIVATING PROTEIN 1"/>
    <property type="match status" value="1"/>
</dbReference>
<keyword evidence="3" id="KW-0677">Repeat</keyword>
<dbReference type="Proteomes" id="UP000612746">
    <property type="component" value="Unassembled WGS sequence"/>
</dbReference>
<dbReference type="GO" id="GO:0005096">
    <property type="term" value="F:GTPase activator activity"/>
    <property type="evidence" value="ECO:0007669"/>
    <property type="project" value="UniProtKB-KW"/>
</dbReference>
<dbReference type="GO" id="GO:0048471">
    <property type="term" value="C:perinuclear region of cytoplasm"/>
    <property type="evidence" value="ECO:0007669"/>
    <property type="project" value="TreeGrafter"/>
</dbReference>
<evidence type="ECO:0000256" key="4">
    <source>
        <dbReference type="SAM" id="MobiDB-lite"/>
    </source>
</evidence>
<evidence type="ECO:0008006" key="7">
    <source>
        <dbReference type="Google" id="ProtNLM"/>
    </source>
</evidence>
<reference evidence="5" key="1">
    <citation type="submission" date="2020-12" db="EMBL/GenBank/DDBJ databases">
        <title>Metabolic potential, ecology and presence of endohyphal bacteria is reflected in genomic diversity of Mucoromycotina.</title>
        <authorList>
            <person name="Muszewska A."/>
            <person name="Okrasinska A."/>
            <person name="Steczkiewicz K."/>
            <person name="Drgas O."/>
            <person name="Orlowska M."/>
            <person name="Perlinska-Lenart U."/>
            <person name="Aleksandrzak-Piekarczyk T."/>
            <person name="Szatraj K."/>
            <person name="Zielenkiewicz U."/>
            <person name="Pilsyk S."/>
            <person name="Malc E."/>
            <person name="Mieczkowski P."/>
            <person name="Kruszewska J.S."/>
            <person name="Biernat P."/>
            <person name="Pawlowska J."/>
        </authorList>
    </citation>
    <scope>NUCLEOTIDE SEQUENCE</scope>
    <source>
        <strain evidence="5">WA0000051536</strain>
    </source>
</reference>
<dbReference type="GO" id="GO:0006913">
    <property type="term" value="P:nucleocytoplasmic transport"/>
    <property type="evidence" value="ECO:0007669"/>
    <property type="project" value="TreeGrafter"/>
</dbReference>
<dbReference type="GO" id="GO:0005829">
    <property type="term" value="C:cytosol"/>
    <property type="evidence" value="ECO:0007669"/>
    <property type="project" value="TreeGrafter"/>
</dbReference>
<organism evidence="5 6">
    <name type="scientific">Umbelopsis vinacea</name>
    <dbReference type="NCBI Taxonomy" id="44442"/>
    <lineage>
        <taxon>Eukaryota</taxon>
        <taxon>Fungi</taxon>
        <taxon>Fungi incertae sedis</taxon>
        <taxon>Mucoromycota</taxon>
        <taxon>Mucoromycotina</taxon>
        <taxon>Umbelopsidomycetes</taxon>
        <taxon>Umbelopsidales</taxon>
        <taxon>Umbelopsidaceae</taxon>
        <taxon>Umbelopsis</taxon>
    </lineage>
</organism>
<name>A0A8H7PGT5_9FUNG</name>
<dbReference type="InterPro" id="IPR001611">
    <property type="entry name" value="Leu-rich_rpt"/>
</dbReference>
<keyword evidence="6" id="KW-1185">Reference proteome</keyword>
<evidence type="ECO:0000256" key="1">
    <source>
        <dbReference type="ARBA" id="ARBA00022468"/>
    </source>
</evidence>
<keyword evidence="1" id="KW-0343">GTPase activation</keyword>
<evidence type="ECO:0000313" key="6">
    <source>
        <dbReference type="Proteomes" id="UP000612746"/>
    </source>
</evidence>
<feature type="region of interest" description="Disordered" evidence="4">
    <location>
        <begin position="1"/>
        <end position="28"/>
    </location>
</feature>
<dbReference type="Pfam" id="PF13516">
    <property type="entry name" value="LRR_6"/>
    <property type="match status" value="3"/>
</dbReference>
<keyword evidence="2" id="KW-0433">Leucine-rich repeat</keyword>
<dbReference type="Gene3D" id="3.80.10.10">
    <property type="entry name" value="Ribonuclease Inhibitor"/>
    <property type="match status" value="2"/>
</dbReference>
<comment type="caution">
    <text evidence="5">The sequence shown here is derived from an EMBL/GenBank/DDBJ whole genome shotgun (WGS) entry which is preliminary data.</text>
</comment>
<accession>A0A8H7PGT5</accession>
<dbReference type="GO" id="GO:0005634">
    <property type="term" value="C:nucleus"/>
    <property type="evidence" value="ECO:0007669"/>
    <property type="project" value="TreeGrafter"/>
</dbReference>
<dbReference type="InterPro" id="IPR027038">
    <property type="entry name" value="RanGap"/>
</dbReference>
<protein>
    <recommendedName>
        <fullName evidence="7">RNI-like protein</fullName>
    </recommendedName>
</protein>
<dbReference type="InterPro" id="IPR032675">
    <property type="entry name" value="LRR_dom_sf"/>
</dbReference>
<gene>
    <name evidence="5" type="ORF">INT44_008726</name>
</gene>
<dbReference type="AlphaFoldDB" id="A0A8H7PGT5"/>
<dbReference type="SUPFAM" id="SSF52047">
    <property type="entry name" value="RNI-like"/>
    <property type="match status" value="1"/>
</dbReference>
<evidence type="ECO:0000313" key="5">
    <source>
        <dbReference type="EMBL" id="KAG2173374.1"/>
    </source>
</evidence>
<dbReference type="EMBL" id="JAEPRA010000019">
    <property type="protein sequence ID" value="KAG2173374.1"/>
    <property type="molecule type" value="Genomic_DNA"/>
</dbReference>
<sequence>MSVPPLVLTTEHSPEIPSKGILKRRPAAPTTLQRSSSWLATLNSRFGSAIHGTTESPPALGVVDSKEVGYPGKLVRSQTVGSVPFQVSKLPVAPKLALEGAELKRVRFSVVQLTQVQFYDCQQDDFGNGIEDISRSSTVKADNTVPKINQRYSSLPKLYQIPLSPTDSRTQLVVPAPNPSQNLLEIYHTACRAREESVLPIVQAILESKKRPKDLKQMNLSRNSITHFASEPLSDILSLDTGLLFLDLSHCDLTDASLKVILHSLLVNDKLRSLALAGNKKLTSAGYTYLSIYISKSRSIKYLDLSSNTIDKKSANSLSESLMLATSLQTLMLDSCYLSPAILDIFSDAIRTSVSLHEVSLRGNEFNKKAFQPLCSMLEIPLAPKELLDCSGLVTLDLGGNDLRYGIRLLSKTLMQNNQLQTLNLQNCHLDSTALVPLAEALKSNTALKKIDLSHNPLNAPHQDGVYALKLALFMNRSLTDISMAKCNLHSEDAIAIAECLPENNVLSRLDLSGNPAIGIAGLLALSVSVKMSTALTFLDIAIPLNDPDMAHLQNDIVSACTRNAQAMYDSVGTQDSLTAGNNCDTRASTPSMEQVTASVQVKEADSTKEFEAEEPSLDMLITNINSCADDLTATIDQYHASGKEIVDDYLHKLYVQCQDIQSVLLKHLIEDDDETESLAEAATHLNEAMKNYHQFVATSKINQSSQAGVDAELAKQIQMEKLKREKQIEEGEVFRTG</sequence>
<evidence type="ECO:0000256" key="2">
    <source>
        <dbReference type="ARBA" id="ARBA00022614"/>
    </source>
</evidence>
<dbReference type="SMART" id="SM00368">
    <property type="entry name" value="LRR_RI"/>
    <property type="match status" value="8"/>
</dbReference>
<proteinExistence type="predicted"/>
<dbReference type="GO" id="GO:0031267">
    <property type="term" value="F:small GTPase binding"/>
    <property type="evidence" value="ECO:0007669"/>
    <property type="project" value="TreeGrafter"/>
</dbReference>